<comment type="caution">
    <text evidence="7">The sequence shown here is derived from an EMBL/GenBank/DDBJ whole genome shotgun (WGS) entry which is preliminary data.</text>
</comment>
<dbReference type="InterPro" id="IPR013320">
    <property type="entry name" value="ConA-like_dom_sf"/>
</dbReference>
<dbReference type="InParanoid" id="A0A1D3CT65"/>
<dbReference type="PANTHER" id="PTHR11073">
    <property type="entry name" value="CALRETICULIN AND CALNEXIN"/>
    <property type="match status" value="1"/>
</dbReference>
<proteinExistence type="inferred from homology"/>
<keyword evidence="8" id="KW-1185">Reference proteome</keyword>
<feature type="compositionally biased region" description="Polar residues" evidence="6">
    <location>
        <begin position="1"/>
        <end position="15"/>
    </location>
</feature>
<dbReference type="GO" id="GO:0006457">
    <property type="term" value="P:protein folding"/>
    <property type="evidence" value="ECO:0007669"/>
    <property type="project" value="InterPro"/>
</dbReference>
<evidence type="ECO:0000256" key="6">
    <source>
        <dbReference type="SAM" id="MobiDB-lite"/>
    </source>
</evidence>
<dbReference type="EMBL" id="JROU02002054">
    <property type="protein sequence ID" value="OEH74385.1"/>
    <property type="molecule type" value="Genomic_DNA"/>
</dbReference>
<evidence type="ECO:0000313" key="7">
    <source>
        <dbReference type="EMBL" id="OEH74385.1"/>
    </source>
</evidence>
<dbReference type="GO" id="GO:0036503">
    <property type="term" value="P:ERAD pathway"/>
    <property type="evidence" value="ECO:0007669"/>
    <property type="project" value="TreeGrafter"/>
</dbReference>
<evidence type="ECO:0000313" key="8">
    <source>
        <dbReference type="Proteomes" id="UP000095192"/>
    </source>
</evidence>
<evidence type="ECO:0000256" key="4">
    <source>
        <dbReference type="PIRSR" id="PIRSR601580-3"/>
    </source>
</evidence>
<dbReference type="GO" id="GO:0005789">
    <property type="term" value="C:endoplasmic reticulum membrane"/>
    <property type="evidence" value="ECO:0007669"/>
    <property type="project" value="TreeGrafter"/>
</dbReference>
<evidence type="ECO:0000256" key="1">
    <source>
        <dbReference type="ARBA" id="ARBA00004240"/>
    </source>
</evidence>
<evidence type="ECO:0000256" key="3">
    <source>
        <dbReference type="ARBA" id="ARBA00022824"/>
    </source>
</evidence>
<feature type="region of interest" description="Disordered" evidence="6">
    <location>
        <begin position="93"/>
        <end position="114"/>
    </location>
</feature>
<gene>
    <name evidence="7" type="ORF">cyc_04306</name>
</gene>
<comment type="subcellular location">
    <subcellularLocation>
        <location evidence="1">Endoplasmic reticulum</location>
    </subcellularLocation>
</comment>
<dbReference type="Pfam" id="PF00262">
    <property type="entry name" value="Calreticulin"/>
    <property type="match status" value="1"/>
</dbReference>
<dbReference type="VEuPathDB" id="ToxoDB:cyc_04306"/>
<keyword evidence="5" id="KW-0143">Chaperone</keyword>
<sequence length="483" mass="54066">MSGLCSSKTTEQNLSDGHLYGRASRTRVQQSASGSAASVRNSLKSNIKAGEAEIYAGVGIESARPHFEESVGRHEMYELLKWRMQQRARLSMNQSMRNRDEDEDPPPDPTKELLLSPESEKKASLQASVDFGHNLVLTPDEKKELIHRVNSELAKIPRVHRIFPSVEGLLFVETFEGTAVTYGFLHTMMRPTVQHSAGQWRHMLRPPQAIEEDHGIMAASQGFRHAISTLLPSRSLPSPARPLVIQYELQQYYPDFECGGGYLTFFQSDGKLSLYRFNGDTQYTLRFGADQCGIRREILLKITRVLPIDVLSFNAVGLTFMAIDTGTLFDNIILSDNISAAQRFARETFWKRTEIEHQMASVALKTRSAVRKEIRRRQQEAEALNVVASISRTASYSSSDTGTRKSTSASEKTHPERLLKKEAENLHSGKANFSEKQTKQAILQDLRGGKATKSCRASSWNDQDTIADTILDGFLLLSSLLLG</sequence>
<feature type="disulfide bond" evidence="4">
    <location>
        <begin position="258"/>
        <end position="292"/>
    </location>
</feature>
<reference evidence="7 8" key="1">
    <citation type="journal article" date="2016" name="BMC Genomics">
        <title>Comparative genomics reveals Cyclospora cayetanensis possesses coccidia-like metabolism and invasion components but unique surface antigens.</title>
        <authorList>
            <person name="Liu S."/>
            <person name="Wang L."/>
            <person name="Zheng H."/>
            <person name="Xu Z."/>
            <person name="Roellig D.M."/>
            <person name="Li N."/>
            <person name="Frace M.A."/>
            <person name="Tang K."/>
            <person name="Arrowood M.J."/>
            <person name="Moss D.M."/>
            <person name="Zhang L."/>
            <person name="Feng Y."/>
            <person name="Xiao L."/>
        </authorList>
    </citation>
    <scope>NUCLEOTIDE SEQUENCE [LARGE SCALE GENOMIC DNA]</scope>
    <source>
        <strain evidence="7 8">CHN_HEN01</strain>
    </source>
</reference>
<dbReference type="Gene3D" id="2.60.120.200">
    <property type="match status" value="2"/>
</dbReference>
<feature type="compositionally biased region" description="Polar residues" evidence="6">
    <location>
        <begin position="400"/>
        <end position="410"/>
    </location>
</feature>
<dbReference type="Proteomes" id="UP000095192">
    <property type="component" value="Unassembled WGS sequence"/>
</dbReference>
<dbReference type="PANTHER" id="PTHR11073:SF1">
    <property type="entry name" value="CALNEXIN 14D-RELATED"/>
    <property type="match status" value="1"/>
</dbReference>
<dbReference type="GO" id="GO:0051082">
    <property type="term" value="F:unfolded protein binding"/>
    <property type="evidence" value="ECO:0007669"/>
    <property type="project" value="InterPro"/>
</dbReference>
<protein>
    <submittedName>
        <fullName evidence="7">Calnexin</fullName>
    </submittedName>
</protein>
<dbReference type="SUPFAM" id="SSF49899">
    <property type="entry name" value="Concanavalin A-like lectins/glucanases"/>
    <property type="match status" value="1"/>
</dbReference>
<feature type="region of interest" description="Disordered" evidence="6">
    <location>
        <begin position="1"/>
        <end position="40"/>
    </location>
</feature>
<evidence type="ECO:0000256" key="2">
    <source>
        <dbReference type="ARBA" id="ARBA00010983"/>
    </source>
</evidence>
<evidence type="ECO:0000256" key="5">
    <source>
        <dbReference type="RuleBase" id="RU362126"/>
    </source>
</evidence>
<dbReference type="GO" id="GO:0005509">
    <property type="term" value="F:calcium ion binding"/>
    <property type="evidence" value="ECO:0007669"/>
    <property type="project" value="InterPro"/>
</dbReference>
<comment type="similarity">
    <text evidence="2 5">Belongs to the calreticulin family.</text>
</comment>
<accession>A0A1D3CT65</accession>
<keyword evidence="3 5" id="KW-0256">Endoplasmic reticulum</keyword>
<organism evidence="7 8">
    <name type="scientific">Cyclospora cayetanensis</name>
    <dbReference type="NCBI Taxonomy" id="88456"/>
    <lineage>
        <taxon>Eukaryota</taxon>
        <taxon>Sar</taxon>
        <taxon>Alveolata</taxon>
        <taxon>Apicomplexa</taxon>
        <taxon>Conoidasida</taxon>
        <taxon>Coccidia</taxon>
        <taxon>Eucoccidiorida</taxon>
        <taxon>Eimeriorina</taxon>
        <taxon>Eimeriidae</taxon>
        <taxon>Cyclospora</taxon>
    </lineage>
</organism>
<dbReference type="AlphaFoldDB" id="A0A1D3CT65"/>
<dbReference type="InterPro" id="IPR001580">
    <property type="entry name" value="Calret/calnex"/>
</dbReference>
<keyword evidence="4" id="KW-1015">Disulfide bond</keyword>
<name>A0A1D3CT65_9EIME</name>
<feature type="region of interest" description="Disordered" evidence="6">
    <location>
        <begin position="396"/>
        <end position="418"/>
    </location>
</feature>